<proteinExistence type="predicted"/>
<dbReference type="RefSeq" id="WP_050373805.1">
    <property type="nucleotide sequence ID" value="NZ_CP122560.1"/>
</dbReference>
<dbReference type="Pfam" id="PF11239">
    <property type="entry name" value="DUF3040"/>
    <property type="match status" value="1"/>
</dbReference>
<evidence type="ECO:0000313" key="2">
    <source>
        <dbReference type="EMBL" id="KND28848.1"/>
    </source>
</evidence>
<evidence type="ECO:0008006" key="4">
    <source>
        <dbReference type="Google" id="ProtNLM"/>
    </source>
</evidence>
<dbReference type="InterPro" id="IPR021401">
    <property type="entry name" value="DUF3040"/>
</dbReference>
<name>A0A0L0JTH3_9ACTN</name>
<dbReference type="EMBL" id="JPPY01000183">
    <property type="protein sequence ID" value="KND28848.1"/>
    <property type="molecule type" value="Genomic_DNA"/>
</dbReference>
<organism evidence="2 3">
    <name type="scientific">Streptomyces acidiscabies</name>
    <dbReference type="NCBI Taxonomy" id="42234"/>
    <lineage>
        <taxon>Bacteria</taxon>
        <taxon>Bacillati</taxon>
        <taxon>Actinomycetota</taxon>
        <taxon>Actinomycetes</taxon>
        <taxon>Kitasatosporales</taxon>
        <taxon>Streptomycetaceae</taxon>
        <taxon>Streptomyces</taxon>
    </lineage>
</organism>
<reference evidence="3" key="1">
    <citation type="submission" date="2014-07" db="EMBL/GenBank/DDBJ databases">
        <title>Genome sequencing of plant-pathogenic Streptomyces species.</title>
        <authorList>
            <person name="Harrison J."/>
            <person name="Sapp M."/>
            <person name="Thwaites R."/>
            <person name="Studholme D.J."/>
        </authorList>
    </citation>
    <scope>NUCLEOTIDE SEQUENCE [LARGE SCALE GENOMIC DNA]</scope>
    <source>
        <strain evidence="3">NCPPB 4445</strain>
    </source>
</reference>
<protein>
    <recommendedName>
        <fullName evidence="4">DUF3040 domain-containing protein</fullName>
    </recommendedName>
</protein>
<sequence>MSHGHDDRLEALASATERDDARFARALAEGHPERPREYRRGRAWWALAAAGALLFAGIALPHGLALATGLVVAGMAASLFDPHRRHPGSKRR</sequence>
<comment type="caution">
    <text evidence="2">The sequence shown here is derived from an EMBL/GenBank/DDBJ whole genome shotgun (WGS) entry which is preliminary data.</text>
</comment>
<dbReference type="Proteomes" id="UP000037151">
    <property type="component" value="Unassembled WGS sequence"/>
</dbReference>
<accession>A0A0L0JTH3</accession>
<dbReference type="OrthoDB" id="4331268at2"/>
<evidence type="ECO:0000256" key="1">
    <source>
        <dbReference type="SAM" id="Phobius"/>
    </source>
</evidence>
<gene>
    <name evidence="2" type="ORF">IQ63_32505</name>
</gene>
<dbReference type="PATRIC" id="fig|42234.21.peg.6690"/>
<keyword evidence="1" id="KW-1133">Transmembrane helix</keyword>
<evidence type="ECO:0000313" key="3">
    <source>
        <dbReference type="Proteomes" id="UP000037151"/>
    </source>
</evidence>
<feature type="transmembrane region" description="Helical" evidence="1">
    <location>
        <begin position="43"/>
        <end position="60"/>
    </location>
</feature>
<dbReference type="AlphaFoldDB" id="A0A0L0JTH3"/>
<keyword evidence="1" id="KW-0472">Membrane</keyword>
<keyword evidence="1" id="KW-0812">Transmembrane</keyword>